<reference evidence="1 2" key="1">
    <citation type="submission" date="2021-06" db="EMBL/GenBank/DDBJ databases">
        <title>Gemonas diversity in paddy soil.</title>
        <authorList>
            <person name="Liu G."/>
        </authorList>
    </citation>
    <scope>NUCLEOTIDE SEQUENCE [LARGE SCALE GENOMIC DNA]</scope>
    <source>
        <strain evidence="1 2">RG10</strain>
    </source>
</reference>
<proteinExistence type="predicted"/>
<evidence type="ECO:0000313" key="2">
    <source>
        <dbReference type="Proteomes" id="UP000683557"/>
    </source>
</evidence>
<organism evidence="1 2">
    <name type="scientific">Geomonas oryzisoli</name>
    <dbReference type="NCBI Taxonomy" id="2847992"/>
    <lineage>
        <taxon>Bacteria</taxon>
        <taxon>Pseudomonadati</taxon>
        <taxon>Thermodesulfobacteriota</taxon>
        <taxon>Desulfuromonadia</taxon>
        <taxon>Geobacterales</taxon>
        <taxon>Geobacteraceae</taxon>
        <taxon>Geomonas</taxon>
    </lineage>
</organism>
<dbReference type="Proteomes" id="UP000683557">
    <property type="component" value="Chromosome"/>
</dbReference>
<accession>A0ABX8JDD2</accession>
<gene>
    <name evidence="1" type="ORF">KP004_05790</name>
</gene>
<dbReference type="RefSeq" id="WP_216801414.1">
    <property type="nucleotide sequence ID" value="NZ_CP076723.1"/>
</dbReference>
<name>A0ABX8JDD2_9BACT</name>
<dbReference type="EMBL" id="CP076723">
    <property type="protein sequence ID" value="QWV94689.1"/>
    <property type="molecule type" value="Genomic_DNA"/>
</dbReference>
<sequence>MLSGCGGYASKTRQASKSGYAKTRSIRYEREGKLLSGKTDRVLFAVIAHTFRSSRNRFSVSKWDWVEQKPPPHASEAITKAKAVTQRHEVSAMNAKENFCREKTDRVLFAVIAHTFRSSRNRFSVSKWDWAEQKPPPHASEAITKAKAVTQRHEVSAMNAKENFCREKTDRVLFAVIAHTFHSSRNRFSVSKWDWAEQKPPPHASEAITKAKAVTQRHEVSAMNAKENFCREKTDRVLFAVIAHTFHSSRNRFSVSKWDWAEQKPPPHASEAITKAKAVTQRHEVSAMNAKENFCREKTDRVLFAVIAHTFHSSRNRFSVSKWDWAEQKPPPHASEAITKAKAVTQRHEVSAMNAKENFCREKTDRVLFAVIAHTFHSSRNRFSVSKWDWAEQKPPPHASEAITKAKAVTQRHEVSAMNAKENFCREKPIGFSLRSSRILSVLRVTAFQ</sequence>
<protein>
    <submittedName>
        <fullName evidence="1">Uncharacterized protein</fullName>
    </submittedName>
</protein>
<evidence type="ECO:0000313" key="1">
    <source>
        <dbReference type="EMBL" id="QWV94689.1"/>
    </source>
</evidence>
<keyword evidence="2" id="KW-1185">Reference proteome</keyword>